<dbReference type="Pfam" id="PF03169">
    <property type="entry name" value="OPT"/>
    <property type="match status" value="1"/>
</dbReference>
<comment type="caution">
    <text evidence="8">The sequence shown here is derived from an EMBL/GenBank/DDBJ whole genome shotgun (WGS) entry which is preliminary data.</text>
</comment>
<reference evidence="8" key="1">
    <citation type="submission" date="2021-02" db="EMBL/GenBank/DDBJ databases">
        <authorList>
            <person name="Nowell W R."/>
        </authorList>
    </citation>
    <scope>NUCLEOTIDE SEQUENCE</scope>
</reference>
<keyword evidence="6" id="KW-1133">Transmembrane helix</keyword>
<proteinExistence type="predicted"/>
<keyword evidence="2" id="KW-0813">Transport</keyword>
<sequence>MTDGELNLCHSARVSVVERTAQHIRDSDVIEVGCVANDYIDTAEVSYEEAEGIVSNVDDPDMVIITFRSCFIGILFTGVISSINQYLDYTATPYLVPPYELLLLTYPIGRPLAWCLPKKPFNIWRWNVSFNPCPFTIKEHAIIYIMIFIANEYSFIRFAHRFNQ</sequence>
<evidence type="ECO:0000256" key="7">
    <source>
        <dbReference type="ARBA" id="ARBA00023136"/>
    </source>
</evidence>
<dbReference type="GO" id="GO:0035673">
    <property type="term" value="F:oligopeptide transmembrane transporter activity"/>
    <property type="evidence" value="ECO:0007669"/>
    <property type="project" value="InterPro"/>
</dbReference>
<evidence type="ECO:0000256" key="1">
    <source>
        <dbReference type="ARBA" id="ARBA00004141"/>
    </source>
</evidence>
<dbReference type="AlphaFoldDB" id="A0A8S2FEJ9"/>
<evidence type="ECO:0000313" key="9">
    <source>
        <dbReference type="EMBL" id="CAF4239462.1"/>
    </source>
</evidence>
<evidence type="ECO:0000256" key="2">
    <source>
        <dbReference type="ARBA" id="ARBA00022448"/>
    </source>
</evidence>
<accession>A0A8S2FEJ9</accession>
<keyword evidence="7" id="KW-0472">Membrane</keyword>
<dbReference type="GO" id="GO:0016020">
    <property type="term" value="C:membrane"/>
    <property type="evidence" value="ECO:0007669"/>
    <property type="project" value="UniProtKB-SubCell"/>
</dbReference>
<dbReference type="InterPro" id="IPR004648">
    <property type="entry name" value="Oligpept_transpt"/>
</dbReference>
<evidence type="ECO:0000256" key="6">
    <source>
        <dbReference type="ARBA" id="ARBA00022989"/>
    </source>
</evidence>
<evidence type="ECO:0000256" key="5">
    <source>
        <dbReference type="ARBA" id="ARBA00022927"/>
    </source>
</evidence>
<dbReference type="EMBL" id="CAJNOK010029103">
    <property type="protein sequence ID" value="CAF1443621.1"/>
    <property type="molecule type" value="Genomic_DNA"/>
</dbReference>
<organism evidence="8 10">
    <name type="scientific">Didymodactylos carnosus</name>
    <dbReference type="NCBI Taxonomy" id="1234261"/>
    <lineage>
        <taxon>Eukaryota</taxon>
        <taxon>Metazoa</taxon>
        <taxon>Spiralia</taxon>
        <taxon>Gnathifera</taxon>
        <taxon>Rotifera</taxon>
        <taxon>Eurotatoria</taxon>
        <taxon>Bdelloidea</taxon>
        <taxon>Philodinida</taxon>
        <taxon>Philodinidae</taxon>
        <taxon>Didymodactylos</taxon>
    </lineage>
</organism>
<keyword evidence="3" id="KW-0812">Transmembrane</keyword>
<comment type="subcellular location">
    <subcellularLocation>
        <location evidence="1">Membrane</location>
        <topology evidence="1">Multi-pass membrane protein</topology>
    </subcellularLocation>
</comment>
<keyword evidence="4" id="KW-0571">Peptide transport</keyword>
<keyword evidence="5" id="KW-0653">Protein transport</keyword>
<protein>
    <submittedName>
        <fullName evidence="8">Uncharacterized protein</fullName>
    </submittedName>
</protein>
<dbReference type="Proteomes" id="UP000682733">
    <property type="component" value="Unassembled WGS sequence"/>
</dbReference>
<evidence type="ECO:0000256" key="4">
    <source>
        <dbReference type="ARBA" id="ARBA00022856"/>
    </source>
</evidence>
<dbReference type="Proteomes" id="UP000677228">
    <property type="component" value="Unassembled WGS sequence"/>
</dbReference>
<dbReference type="InterPro" id="IPR004813">
    <property type="entry name" value="OPT"/>
</dbReference>
<evidence type="ECO:0000313" key="8">
    <source>
        <dbReference type="EMBL" id="CAF1443621.1"/>
    </source>
</evidence>
<dbReference type="EMBL" id="CAJOBA010050919">
    <property type="protein sequence ID" value="CAF4239462.1"/>
    <property type="molecule type" value="Genomic_DNA"/>
</dbReference>
<dbReference type="PANTHER" id="PTHR22601">
    <property type="entry name" value="ISP4 LIKE PROTEIN"/>
    <property type="match status" value="1"/>
</dbReference>
<gene>
    <name evidence="8" type="ORF">OVA965_LOCUS34540</name>
    <name evidence="9" type="ORF">TMI583_LOCUS35463</name>
</gene>
<dbReference type="GO" id="GO:0015031">
    <property type="term" value="P:protein transport"/>
    <property type="evidence" value="ECO:0007669"/>
    <property type="project" value="UniProtKB-KW"/>
</dbReference>
<evidence type="ECO:0000313" key="10">
    <source>
        <dbReference type="Proteomes" id="UP000677228"/>
    </source>
</evidence>
<name>A0A8S2FEJ9_9BILA</name>
<evidence type="ECO:0000256" key="3">
    <source>
        <dbReference type="ARBA" id="ARBA00022692"/>
    </source>
</evidence>